<dbReference type="OrthoDB" id="273452at2759"/>
<gene>
    <name evidence="3" type="ORF">M408DRAFT_73174</name>
</gene>
<dbReference type="EMBL" id="KN824308">
    <property type="protein sequence ID" value="KIM26153.1"/>
    <property type="molecule type" value="Genomic_DNA"/>
</dbReference>
<proteinExistence type="inferred from homology"/>
<keyword evidence="4" id="KW-1185">Reference proteome</keyword>
<accession>A0A0C2WIH4</accession>
<evidence type="ECO:0000256" key="1">
    <source>
        <dbReference type="ARBA" id="ARBA00007920"/>
    </source>
</evidence>
<evidence type="ECO:0000259" key="2">
    <source>
        <dbReference type="Pfam" id="PF05057"/>
    </source>
</evidence>
<dbReference type="InterPro" id="IPR044294">
    <property type="entry name" value="Lipase-like"/>
</dbReference>
<protein>
    <recommendedName>
        <fullName evidence="2">DUF676 domain-containing protein</fullName>
    </recommendedName>
</protein>
<dbReference type="AlphaFoldDB" id="A0A0C2WIH4"/>
<comment type="similarity">
    <text evidence="1">Belongs to the putative lipase ROG1 family.</text>
</comment>
<evidence type="ECO:0000313" key="4">
    <source>
        <dbReference type="Proteomes" id="UP000054097"/>
    </source>
</evidence>
<dbReference type="Gene3D" id="3.40.50.1820">
    <property type="entry name" value="alpha/beta hydrolase"/>
    <property type="match status" value="1"/>
</dbReference>
<dbReference type="SUPFAM" id="SSF53474">
    <property type="entry name" value="alpha/beta-Hydrolases"/>
    <property type="match status" value="1"/>
</dbReference>
<dbReference type="Pfam" id="PF05057">
    <property type="entry name" value="DUF676"/>
    <property type="match status" value="1"/>
</dbReference>
<reference evidence="4" key="2">
    <citation type="submission" date="2015-01" db="EMBL/GenBank/DDBJ databases">
        <title>Evolutionary Origins and Diversification of the Mycorrhizal Mutualists.</title>
        <authorList>
            <consortium name="DOE Joint Genome Institute"/>
            <consortium name="Mycorrhizal Genomics Consortium"/>
            <person name="Kohler A."/>
            <person name="Kuo A."/>
            <person name="Nagy L.G."/>
            <person name="Floudas D."/>
            <person name="Copeland A."/>
            <person name="Barry K.W."/>
            <person name="Cichocki N."/>
            <person name="Veneault-Fourrey C."/>
            <person name="LaButti K."/>
            <person name="Lindquist E.A."/>
            <person name="Lipzen A."/>
            <person name="Lundell T."/>
            <person name="Morin E."/>
            <person name="Murat C."/>
            <person name="Riley R."/>
            <person name="Ohm R."/>
            <person name="Sun H."/>
            <person name="Tunlid A."/>
            <person name="Henrissat B."/>
            <person name="Grigoriev I.V."/>
            <person name="Hibbett D.S."/>
            <person name="Martin F."/>
        </authorList>
    </citation>
    <scope>NUCLEOTIDE SEQUENCE [LARGE SCALE GENOMIC DNA]</scope>
    <source>
        <strain evidence="4">MAFF 305830</strain>
    </source>
</reference>
<reference evidence="3 4" key="1">
    <citation type="submission" date="2014-04" db="EMBL/GenBank/DDBJ databases">
        <authorList>
            <consortium name="DOE Joint Genome Institute"/>
            <person name="Kuo A."/>
            <person name="Zuccaro A."/>
            <person name="Kohler A."/>
            <person name="Nagy L.G."/>
            <person name="Floudas D."/>
            <person name="Copeland A."/>
            <person name="Barry K.W."/>
            <person name="Cichocki N."/>
            <person name="Veneault-Fourrey C."/>
            <person name="LaButti K."/>
            <person name="Lindquist E.A."/>
            <person name="Lipzen A."/>
            <person name="Lundell T."/>
            <person name="Morin E."/>
            <person name="Murat C."/>
            <person name="Sun H."/>
            <person name="Tunlid A."/>
            <person name="Henrissat B."/>
            <person name="Grigoriev I.V."/>
            <person name="Hibbett D.S."/>
            <person name="Martin F."/>
            <person name="Nordberg H.P."/>
            <person name="Cantor M.N."/>
            <person name="Hua S.X."/>
        </authorList>
    </citation>
    <scope>NUCLEOTIDE SEQUENCE [LARGE SCALE GENOMIC DNA]</scope>
    <source>
        <strain evidence="3 4">MAFF 305830</strain>
    </source>
</reference>
<organism evidence="3 4">
    <name type="scientific">Serendipita vermifera MAFF 305830</name>
    <dbReference type="NCBI Taxonomy" id="933852"/>
    <lineage>
        <taxon>Eukaryota</taxon>
        <taxon>Fungi</taxon>
        <taxon>Dikarya</taxon>
        <taxon>Basidiomycota</taxon>
        <taxon>Agaricomycotina</taxon>
        <taxon>Agaricomycetes</taxon>
        <taxon>Sebacinales</taxon>
        <taxon>Serendipitaceae</taxon>
        <taxon>Serendipita</taxon>
    </lineage>
</organism>
<evidence type="ECO:0000313" key="3">
    <source>
        <dbReference type="EMBL" id="KIM26153.1"/>
    </source>
</evidence>
<dbReference type="InterPro" id="IPR029058">
    <property type="entry name" value="AB_hydrolase_fold"/>
</dbReference>
<dbReference type="HOGENOM" id="CLU_1651923_0_0_1"/>
<dbReference type="PANTHER" id="PTHR12482">
    <property type="entry name" value="LIPASE ROG1-RELATED-RELATED"/>
    <property type="match status" value="1"/>
</dbReference>
<sequence>MQELHLLVASHGMWGEPVHLAEMAKAIRSKFSEADEDGVRLHVLVSETNALDSTYDGIDWGGERLAEEVLKEIKDVEKDGFHKVTRFSVVGYSLGGLLSRYMIGVLNQRKFFDNIKPVNFTTFATPNIGLVRTEFLFSKLGFKLGPKIMSRTGPQFYGLDSFSATGQPLIEVLADPSTCDSIRWCPCVSNKP</sequence>
<dbReference type="Proteomes" id="UP000054097">
    <property type="component" value="Unassembled WGS sequence"/>
</dbReference>
<name>A0A0C2WIH4_SERVB</name>
<feature type="domain" description="DUF676" evidence="2">
    <location>
        <begin position="2"/>
        <end position="180"/>
    </location>
</feature>
<dbReference type="PANTHER" id="PTHR12482:SF62">
    <property type="entry name" value="LIPASE ROG1-RELATED"/>
    <property type="match status" value="1"/>
</dbReference>
<dbReference type="InterPro" id="IPR007751">
    <property type="entry name" value="DUF676_lipase-like"/>
</dbReference>